<evidence type="ECO:0000256" key="1">
    <source>
        <dbReference type="SAM" id="Phobius"/>
    </source>
</evidence>
<evidence type="ECO:0000313" key="3">
    <source>
        <dbReference type="Proteomes" id="UP000231019"/>
    </source>
</evidence>
<evidence type="ECO:0000313" key="2">
    <source>
        <dbReference type="EMBL" id="PIW17858.1"/>
    </source>
</evidence>
<keyword evidence="1" id="KW-0472">Membrane</keyword>
<organism evidence="2 3">
    <name type="scientific">bacterium (Candidatus Blackallbacteria) CG17_big_fil_post_rev_8_21_14_2_50_48_46</name>
    <dbReference type="NCBI Taxonomy" id="2014261"/>
    <lineage>
        <taxon>Bacteria</taxon>
        <taxon>Candidatus Blackallbacteria</taxon>
    </lineage>
</organism>
<dbReference type="Proteomes" id="UP000231019">
    <property type="component" value="Unassembled WGS sequence"/>
</dbReference>
<keyword evidence="1" id="KW-0812">Transmembrane</keyword>
<comment type="caution">
    <text evidence="2">The sequence shown here is derived from an EMBL/GenBank/DDBJ whole genome shotgun (WGS) entry which is preliminary data.</text>
</comment>
<sequence length="93" mass="10268">MKPSEIRTEMAKRFRQNMIATGVILPFAFSLVQLAEGADKIWGLPSSLAWPLSLGGVLGITFFAWKTWRCPACQASLGRAWPRQCPSCGADLR</sequence>
<accession>A0A2M7G732</accession>
<dbReference type="EMBL" id="PFFQ01000019">
    <property type="protein sequence ID" value="PIW17858.1"/>
    <property type="molecule type" value="Genomic_DNA"/>
</dbReference>
<reference evidence="2 3" key="1">
    <citation type="submission" date="2017-09" db="EMBL/GenBank/DDBJ databases">
        <title>Depth-based differentiation of microbial function through sediment-hosted aquifers and enrichment of novel symbionts in the deep terrestrial subsurface.</title>
        <authorList>
            <person name="Probst A.J."/>
            <person name="Ladd B."/>
            <person name="Jarett J.K."/>
            <person name="Geller-Mcgrath D.E."/>
            <person name="Sieber C.M."/>
            <person name="Emerson J.B."/>
            <person name="Anantharaman K."/>
            <person name="Thomas B.C."/>
            <person name="Malmstrom R."/>
            <person name="Stieglmeier M."/>
            <person name="Klingl A."/>
            <person name="Woyke T."/>
            <person name="Ryan C.M."/>
            <person name="Banfield J.F."/>
        </authorList>
    </citation>
    <scope>NUCLEOTIDE SEQUENCE [LARGE SCALE GENOMIC DNA]</scope>
    <source>
        <strain evidence="2">CG17_big_fil_post_rev_8_21_14_2_50_48_46</strain>
    </source>
</reference>
<gene>
    <name evidence="2" type="ORF">COW36_07250</name>
</gene>
<protein>
    <submittedName>
        <fullName evidence="2">Uncharacterized protein</fullName>
    </submittedName>
</protein>
<dbReference type="AlphaFoldDB" id="A0A2M7G732"/>
<feature type="transmembrane region" description="Helical" evidence="1">
    <location>
        <begin position="47"/>
        <end position="65"/>
    </location>
</feature>
<keyword evidence="1" id="KW-1133">Transmembrane helix</keyword>
<name>A0A2M7G732_9BACT</name>
<proteinExistence type="predicted"/>